<sequence>METSAVSGQQRVETWDLKEVDSSVKELTPAETLDATVDEISRQLTEIVSIEEEAAAQHANGGKTPPRQTKLGELCMVTWAYGILRPRRRPPGWLQPPQMDSLHSLAKKLGAKSRKDFLTFEEWTLNDEDDMSWKQNAKVEIDSSHSNPTDALFDTIAEALCRPSSQNETNFDATASLHDPQLELMRLSDCSWSEIANLAWAFEKCGRSLSPASETLLRALAHEAAWRLRTGGAKTRSMLSRDISQLIWALGTLQQDNFRLAHDLVILLDDFSAYMGFELNDANARDSRPFRSWSSPDIVQTILALSHARVDDSQLLLALFEEAHSRLDSGICASDSRREHGRKTFLAWEVCVLLWAQARLYLTAAEGDVYEQFPGAAVSNIIATSSSTSLNDIGIGPQEKANIAWALTVLEHHQSGEAIDLLRATFYDAAKACKQEGLIQLEHAHQLWQALFLLEEESPSAVSKVPKWFRQLLSDKWNLEKSRKKISSARHKSISQVLNLMGVAHYNEHDEDIDVAIVLKKQASWAHQTYAEESSSAMKVAVEFDGPNHFTRTRIPRGETMAAPVRALGHTVLKYRLLKRKGWTVVRVPFYEFDKIPFWASMERQRYLQRLLKTHANIRFSDVDISDYSAMAPNRKTRFD</sequence>
<dbReference type="EMBL" id="CAICTM010001079">
    <property type="protein sequence ID" value="CAB9520186.1"/>
    <property type="molecule type" value="Genomic_DNA"/>
</dbReference>
<gene>
    <name evidence="2" type="ORF">SEMRO_1081_G239080.1</name>
</gene>
<dbReference type="GO" id="GO:0044528">
    <property type="term" value="P:regulation of mitochondrial mRNA stability"/>
    <property type="evidence" value="ECO:0007669"/>
    <property type="project" value="TreeGrafter"/>
</dbReference>
<dbReference type="PANTHER" id="PTHR21228:SF40">
    <property type="entry name" value="LD45607P"/>
    <property type="match status" value="1"/>
</dbReference>
<accession>A0A9N8EJ41</accession>
<dbReference type="SMART" id="SM00952">
    <property type="entry name" value="RAP"/>
    <property type="match status" value="1"/>
</dbReference>
<evidence type="ECO:0000313" key="3">
    <source>
        <dbReference type="Proteomes" id="UP001153069"/>
    </source>
</evidence>
<evidence type="ECO:0000313" key="2">
    <source>
        <dbReference type="EMBL" id="CAB9520186.1"/>
    </source>
</evidence>
<dbReference type="GO" id="GO:0003723">
    <property type="term" value="F:RNA binding"/>
    <property type="evidence" value="ECO:0007669"/>
    <property type="project" value="TreeGrafter"/>
</dbReference>
<dbReference type="InterPro" id="IPR013584">
    <property type="entry name" value="RAP"/>
</dbReference>
<dbReference type="OrthoDB" id="45226at2759"/>
<dbReference type="GO" id="GO:0000963">
    <property type="term" value="P:mitochondrial RNA processing"/>
    <property type="evidence" value="ECO:0007669"/>
    <property type="project" value="TreeGrafter"/>
</dbReference>
<dbReference type="Pfam" id="PF08373">
    <property type="entry name" value="RAP"/>
    <property type="match status" value="1"/>
</dbReference>
<keyword evidence="3" id="KW-1185">Reference proteome</keyword>
<organism evidence="2 3">
    <name type="scientific">Seminavis robusta</name>
    <dbReference type="NCBI Taxonomy" id="568900"/>
    <lineage>
        <taxon>Eukaryota</taxon>
        <taxon>Sar</taxon>
        <taxon>Stramenopiles</taxon>
        <taxon>Ochrophyta</taxon>
        <taxon>Bacillariophyta</taxon>
        <taxon>Bacillariophyceae</taxon>
        <taxon>Bacillariophycidae</taxon>
        <taxon>Naviculales</taxon>
        <taxon>Naviculaceae</taxon>
        <taxon>Seminavis</taxon>
    </lineage>
</organism>
<dbReference type="Proteomes" id="UP001153069">
    <property type="component" value="Unassembled WGS sequence"/>
</dbReference>
<dbReference type="PROSITE" id="PS51286">
    <property type="entry name" value="RAP"/>
    <property type="match status" value="1"/>
</dbReference>
<dbReference type="GO" id="GO:0005759">
    <property type="term" value="C:mitochondrial matrix"/>
    <property type="evidence" value="ECO:0007669"/>
    <property type="project" value="TreeGrafter"/>
</dbReference>
<comment type="caution">
    <text evidence="2">The sequence shown here is derived from an EMBL/GenBank/DDBJ whole genome shotgun (WGS) entry which is preliminary data.</text>
</comment>
<dbReference type="GO" id="GO:0035770">
    <property type="term" value="C:ribonucleoprotein granule"/>
    <property type="evidence" value="ECO:0007669"/>
    <property type="project" value="TreeGrafter"/>
</dbReference>
<protein>
    <submittedName>
        <fullName evidence="2">RAP domain</fullName>
    </submittedName>
</protein>
<dbReference type="AlphaFoldDB" id="A0A9N8EJ41"/>
<name>A0A9N8EJ41_9STRA</name>
<reference evidence="2" key="1">
    <citation type="submission" date="2020-06" db="EMBL/GenBank/DDBJ databases">
        <authorList>
            <consortium name="Plant Systems Biology data submission"/>
        </authorList>
    </citation>
    <scope>NUCLEOTIDE SEQUENCE</scope>
    <source>
        <strain evidence="2">D6</strain>
    </source>
</reference>
<feature type="domain" description="RAP" evidence="1">
    <location>
        <begin position="540"/>
        <end position="610"/>
    </location>
</feature>
<proteinExistence type="predicted"/>
<evidence type="ECO:0000259" key="1">
    <source>
        <dbReference type="PROSITE" id="PS51286"/>
    </source>
</evidence>
<dbReference type="PANTHER" id="PTHR21228">
    <property type="entry name" value="FAST LEU-RICH DOMAIN-CONTAINING"/>
    <property type="match status" value="1"/>
</dbReference>
<dbReference type="InterPro" id="IPR050870">
    <property type="entry name" value="FAST_kinase"/>
</dbReference>